<evidence type="ECO:0000313" key="3">
    <source>
        <dbReference type="EMBL" id="MDA3767303.1"/>
    </source>
</evidence>
<dbReference type="InterPro" id="IPR024968">
    <property type="entry name" value="SlpA_C_lactobacillus"/>
</dbReference>
<name>A0AAW5YVY9_9LACO</name>
<reference evidence="3" key="1">
    <citation type="submission" date="2023-01" db="EMBL/GenBank/DDBJ databases">
        <title>Sequencing of the bacterial strains from artisanal fermented milk Matsoni.</title>
        <authorList>
            <person name="Rozman V."/>
            <person name="Accetto T."/>
            <person name="Bogovic Matijasic B."/>
        </authorList>
    </citation>
    <scope>NUCLEOTIDE SEQUENCE</scope>
    <source>
        <strain evidence="3">Lbl333</strain>
    </source>
</reference>
<feature type="domain" description="S-layer protein C-terminal" evidence="2">
    <location>
        <begin position="94"/>
        <end position="153"/>
    </location>
</feature>
<feature type="region of interest" description="Disordered" evidence="1">
    <location>
        <begin position="158"/>
        <end position="178"/>
    </location>
</feature>
<organism evidence="3 4">
    <name type="scientific">Lactobacillus delbrueckii</name>
    <dbReference type="NCBI Taxonomy" id="1584"/>
    <lineage>
        <taxon>Bacteria</taxon>
        <taxon>Bacillati</taxon>
        <taxon>Bacillota</taxon>
        <taxon>Bacilli</taxon>
        <taxon>Lactobacillales</taxon>
        <taxon>Lactobacillaceae</taxon>
        <taxon>Lactobacillus</taxon>
    </lineage>
</organism>
<protein>
    <submittedName>
        <fullName evidence="3">SLAP domain-containing protein</fullName>
    </submittedName>
</protein>
<dbReference type="Proteomes" id="UP001210502">
    <property type="component" value="Unassembled WGS sequence"/>
</dbReference>
<gene>
    <name evidence="3" type="ORF">PF586_02195</name>
</gene>
<evidence type="ECO:0000313" key="4">
    <source>
        <dbReference type="Proteomes" id="UP001210502"/>
    </source>
</evidence>
<dbReference type="Pfam" id="PF03217">
    <property type="entry name" value="SlpA"/>
    <property type="match status" value="2"/>
</dbReference>
<evidence type="ECO:0000256" key="1">
    <source>
        <dbReference type="SAM" id="MobiDB-lite"/>
    </source>
</evidence>
<dbReference type="AlphaFoldDB" id="A0AAW5YVY9"/>
<accession>A0AAW5YVY9</accession>
<feature type="domain" description="S-layer protein C-terminal" evidence="2">
    <location>
        <begin position="42"/>
        <end position="89"/>
    </location>
</feature>
<dbReference type="RefSeq" id="WP_271024088.1">
    <property type="nucleotide sequence ID" value="NZ_JAQIEY010000004.1"/>
</dbReference>
<evidence type="ECO:0000259" key="2">
    <source>
        <dbReference type="Pfam" id="PF03217"/>
    </source>
</evidence>
<proteinExistence type="predicted"/>
<sequence length="178" mass="19584">MKLKRVWLVKLIFVLAFAIILAPKAKTTVASDADKPFYKNAMVNTYVYDEKGKRTKDKKILAGKAVGCYSMINYVGDKPYIMIGQNKYVAYMNVVGLDCQLNHNSYIYSSSGNPMKSSGVLLKNGSVTVYGGKKKINGSKYWAIGVGLYVKASNVETPKGEVTSDPNTQNQTTEPQTS</sequence>
<feature type="compositionally biased region" description="Low complexity" evidence="1">
    <location>
        <begin position="166"/>
        <end position="178"/>
    </location>
</feature>
<dbReference type="EMBL" id="JAQIEY010000004">
    <property type="protein sequence ID" value="MDA3767303.1"/>
    <property type="molecule type" value="Genomic_DNA"/>
</dbReference>
<comment type="caution">
    <text evidence="3">The sequence shown here is derived from an EMBL/GenBank/DDBJ whole genome shotgun (WGS) entry which is preliminary data.</text>
</comment>